<proteinExistence type="predicted"/>
<comment type="caution">
    <text evidence="1">The sequence shown here is derived from an EMBL/GenBank/DDBJ whole genome shotgun (WGS) entry which is preliminary data.</text>
</comment>
<organism evidence="1 2">
    <name type="scientific">Ranitomeya imitator</name>
    <name type="common">mimic poison frog</name>
    <dbReference type="NCBI Taxonomy" id="111125"/>
    <lineage>
        <taxon>Eukaryota</taxon>
        <taxon>Metazoa</taxon>
        <taxon>Chordata</taxon>
        <taxon>Craniata</taxon>
        <taxon>Vertebrata</taxon>
        <taxon>Euteleostomi</taxon>
        <taxon>Amphibia</taxon>
        <taxon>Batrachia</taxon>
        <taxon>Anura</taxon>
        <taxon>Neobatrachia</taxon>
        <taxon>Hyloidea</taxon>
        <taxon>Dendrobatidae</taxon>
        <taxon>Dendrobatinae</taxon>
        <taxon>Ranitomeya</taxon>
    </lineage>
</organism>
<evidence type="ECO:0000313" key="1">
    <source>
        <dbReference type="EMBL" id="CAJ0964715.1"/>
    </source>
</evidence>
<protein>
    <submittedName>
        <fullName evidence="1">Uncharacterized protein</fullName>
    </submittedName>
</protein>
<evidence type="ECO:0000313" key="2">
    <source>
        <dbReference type="Proteomes" id="UP001176940"/>
    </source>
</evidence>
<name>A0ABN9MD71_9NEOB</name>
<sequence length="69" mass="6957">MKAGHTVICGGGGGIPVVKKDNGYVVDKDLTAAVLGEIDRSRSSINPDGCGCGLSGWGTPDAKALDARQ</sequence>
<gene>
    <name evidence="1" type="ORF">RIMI_LOCUS19513181</name>
</gene>
<keyword evidence="2" id="KW-1185">Reference proteome</keyword>
<dbReference type="Proteomes" id="UP001176940">
    <property type="component" value="Unassembled WGS sequence"/>
</dbReference>
<dbReference type="EMBL" id="CAUEEQ010062517">
    <property type="protein sequence ID" value="CAJ0964715.1"/>
    <property type="molecule type" value="Genomic_DNA"/>
</dbReference>
<accession>A0ABN9MD71</accession>
<reference evidence="1" key="1">
    <citation type="submission" date="2023-07" db="EMBL/GenBank/DDBJ databases">
        <authorList>
            <person name="Stuckert A."/>
        </authorList>
    </citation>
    <scope>NUCLEOTIDE SEQUENCE</scope>
</reference>